<gene>
    <name evidence="1" type="ORF">BHW43_11265</name>
</gene>
<comment type="caution">
    <text evidence="1">The sequence shown here is derived from an EMBL/GenBank/DDBJ whole genome shotgun (WGS) entry which is preliminary data.</text>
</comment>
<protein>
    <submittedName>
        <fullName evidence="1">Uncharacterized protein</fullName>
    </submittedName>
</protein>
<sequence length="184" mass="21139">MRKQKSNKLRIIHLLLLAALLLLTAKLIYAQVRGGDSMGRIEWTGMQLYRNGSNYDYSYNYALRLDAKSGQMLYDCSFKAPANLNDEIWRCELESVPVTREELAPLDALIQGLPLAPPKEPEPVDEDMFICDETREIFDVSVANYKDRSVKKLTAPLSGEQREELQKQFLQLYLKAKDRAPLRN</sequence>
<evidence type="ECO:0000313" key="1">
    <source>
        <dbReference type="EMBL" id="OLA36200.1"/>
    </source>
</evidence>
<dbReference type="RefSeq" id="WP_303680599.1">
    <property type="nucleotide sequence ID" value="NZ_DBFAMM010000016.1"/>
</dbReference>
<dbReference type="AlphaFoldDB" id="A0A1Q6R1N3"/>
<dbReference type="EMBL" id="MNTG01000048">
    <property type="protein sequence ID" value="OLA36200.1"/>
    <property type="molecule type" value="Genomic_DNA"/>
</dbReference>
<organism evidence="1 2">
    <name type="scientific">Phascolarctobacterium succinatutens</name>
    <dbReference type="NCBI Taxonomy" id="626940"/>
    <lineage>
        <taxon>Bacteria</taxon>
        <taxon>Bacillati</taxon>
        <taxon>Bacillota</taxon>
        <taxon>Negativicutes</taxon>
        <taxon>Acidaminococcales</taxon>
        <taxon>Acidaminococcaceae</taxon>
        <taxon>Phascolarctobacterium</taxon>
    </lineage>
</organism>
<name>A0A1Q6R1N3_9FIRM</name>
<accession>A0A1Q6R1N3</accession>
<dbReference type="Proteomes" id="UP000186777">
    <property type="component" value="Unassembled WGS sequence"/>
</dbReference>
<reference evidence="1 2" key="1">
    <citation type="journal article" date="2016" name="Nat. Biotechnol.">
        <title>Measurement of bacterial replication rates in microbial communities.</title>
        <authorList>
            <person name="Brown C.T."/>
            <person name="Olm M.R."/>
            <person name="Thomas B.C."/>
            <person name="Banfield J.F."/>
        </authorList>
    </citation>
    <scope>NUCLEOTIDE SEQUENCE [LARGE SCALE GENOMIC DNA]</scope>
    <source>
        <strain evidence="1">46_33</strain>
    </source>
</reference>
<proteinExistence type="predicted"/>
<evidence type="ECO:0000313" key="2">
    <source>
        <dbReference type="Proteomes" id="UP000186777"/>
    </source>
</evidence>